<keyword evidence="3" id="KW-1185">Reference proteome</keyword>
<dbReference type="Pfam" id="PF10324">
    <property type="entry name" value="7TM_GPCR_Srw"/>
    <property type="match status" value="1"/>
</dbReference>
<evidence type="ECO:0000313" key="2">
    <source>
        <dbReference type="EMBL" id="EFP05448.1"/>
    </source>
</evidence>
<keyword evidence="1" id="KW-0812">Transmembrane</keyword>
<dbReference type="HOGENOM" id="CLU_2212402_0_0_1"/>
<dbReference type="Gene3D" id="1.20.1070.10">
    <property type="entry name" value="Rhodopsin 7-helix transmembrane proteins"/>
    <property type="match status" value="1"/>
</dbReference>
<dbReference type="PANTHER" id="PTHR22751:SF288">
    <property type="entry name" value="G-PROTEIN COUPLED RECEPTORS FAMILY 1 PROFILE DOMAIN-CONTAINING PROTEIN"/>
    <property type="match status" value="1"/>
</dbReference>
<evidence type="ECO:0000256" key="1">
    <source>
        <dbReference type="SAM" id="Phobius"/>
    </source>
</evidence>
<dbReference type="EMBL" id="DS268412">
    <property type="protein sequence ID" value="EFP05448.1"/>
    <property type="molecule type" value="Genomic_DNA"/>
</dbReference>
<dbReference type="OrthoDB" id="5834725at2759"/>
<accession>E3LPU5</accession>
<protein>
    <recommendedName>
        <fullName evidence="4">Serpentine receptor class gamma</fullName>
    </recommendedName>
</protein>
<gene>
    <name evidence="2" type="ORF">CRE_27026</name>
</gene>
<dbReference type="GO" id="GO:0008528">
    <property type="term" value="F:G protein-coupled peptide receptor activity"/>
    <property type="evidence" value="ECO:0007669"/>
    <property type="project" value="InterPro"/>
</dbReference>
<dbReference type="PANTHER" id="PTHR22751">
    <property type="entry name" value="G-PROTEIN COUPLED RECEPTOR-RELATED"/>
    <property type="match status" value="1"/>
</dbReference>
<dbReference type="InterPro" id="IPR019427">
    <property type="entry name" value="7TM_GPCR_serpentine_rcpt_Srw"/>
</dbReference>
<name>E3LPU5_CAERE</name>
<dbReference type="InParanoid" id="E3LPU5"/>
<reference evidence="2" key="1">
    <citation type="submission" date="2007-07" db="EMBL/GenBank/DDBJ databases">
        <title>PCAP assembly of the Caenorhabditis remanei genome.</title>
        <authorList>
            <consortium name="The Caenorhabditis remanei Sequencing Consortium"/>
            <person name="Wilson R.K."/>
        </authorList>
    </citation>
    <scope>NUCLEOTIDE SEQUENCE [LARGE SCALE GENOMIC DNA]</scope>
    <source>
        <strain evidence="2">PB4641</strain>
    </source>
</reference>
<dbReference type="AlphaFoldDB" id="E3LPU5"/>
<dbReference type="OMA" id="RHYADFQ"/>
<keyword evidence="1" id="KW-0472">Membrane</keyword>
<organism evidence="3">
    <name type="scientific">Caenorhabditis remanei</name>
    <name type="common">Caenorhabditis vulgaris</name>
    <dbReference type="NCBI Taxonomy" id="31234"/>
    <lineage>
        <taxon>Eukaryota</taxon>
        <taxon>Metazoa</taxon>
        <taxon>Ecdysozoa</taxon>
        <taxon>Nematoda</taxon>
        <taxon>Chromadorea</taxon>
        <taxon>Rhabditida</taxon>
        <taxon>Rhabditina</taxon>
        <taxon>Rhabditomorpha</taxon>
        <taxon>Rhabditoidea</taxon>
        <taxon>Rhabditidae</taxon>
        <taxon>Peloderinae</taxon>
        <taxon>Caenorhabditis</taxon>
    </lineage>
</organism>
<sequence>MLGSGRTDKSSDNKTKLILCLTLTFFIAEFSLGIVRFWKLFYNPDAVVVKFLNCFSYLFSLFLSGYTSTHLLICFLMSSQYRQTFKSTVFCNSISKAKNKKMSVISVSPAIN</sequence>
<proteinExistence type="predicted"/>
<evidence type="ECO:0008006" key="4">
    <source>
        <dbReference type="Google" id="ProtNLM"/>
    </source>
</evidence>
<dbReference type="SUPFAM" id="SSF81321">
    <property type="entry name" value="Family A G protein-coupled receptor-like"/>
    <property type="match status" value="1"/>
</dbReference>
<dbReference type="Proteomes" id="UP000008281">
    <property type="component" value="Unassembled WGS sequence"/>
</dbReference>
<feature type="transmembrane region" description="Helical" evidence="1">
    <location>
        <begin position="57"/>
        <end position="77"/>
    </location>
</feature>
<evidence type="ECO:0000313" key="3">
    <source>
        <dbReference type="Proteomes" id="UP000008281"/>
    </source>
</evidence>
<keyword evidence="1" id="KW-1133">Transmembrane helix</keyword>